<dbReference type="AlphaFoldDB" id="A0A9W8WAF6"/>
<dbReference type="OrthoDB" id="5037502at2759"/>
<name>A0A9W8WAF6_9HYPO</name>
<organism evidence="2 3">
    <name type="scientific">Fusarium piperis</name>
    <dbReference type="NCBI Taxonomy" id="1435070"/>
    <lineage>
        <taxon>Eukaryota</taxon>
        <taxon>Fungi</taxon>
        <taxon>Dikarya</taxon>
        <taxon>Ascomycota</taxon>
        <taxon>Pezizomycotina</taxon>
        <taxon>Sordariomycetes</taxon>
        <taxon>Hypocreomycetidae</taxon>
        <taxon>Hypocreales</taxon>
        <taxon>Nectriaceae</taxon>
        <taxon>Fusarium</taxon>
        <taxon>Fusarium solani species complex</taxon>
    </lineage>
</organism>
<reference evidence="2" key="1">
    <citation type="submission" date="2022-10" db="EMBL/GenBank/DDBJ databases">
        <title>Tapping the CABI collections for fungal endophytes: first genome assemblies for Collariella, Neodidymelliopsis, Ascochyta clinopodiicola, Didymella pomorum, Didymosphaeria variabile, Neocosmospora piperis and Neocucurbitaria cava.</title>
        <authorList>
            <person name="Hill R."/>
        </authorList>
    </citation>
    <scope>NUCLEOTIDE SEQUENCE</scope>
    <source>
        <strain evidence="2">IMI 366586</strain>
    </source>
</reference>
<dbReference type="Proteomes" id="UP001140502">
    <property type="component" value="Unassembled WGS sequence"/>
</dbReference>
<protein>
    <submittedName>
        <fullName evidence="2">Uncharacterized protein</fullName>
    </submittedName>
</protein>
<evidence type="ECO:0000313" key="2">
    <source>
        <dbReference type="EMBL" id="KAJ4317707.1"/>
    </source>
</evidence>
<sequence>MASTTEQNDEKALVLYTHSHHEDLVDHHDSRPFFRGMKVEGTDLEVICVGTNLKHDFNYRRQYTKHFMAARLAAIEAYGNAMAYANNLRGSREHWYFARRYGRYQERQFKHKTAGVIRELSIMIQIIELLIGFHEDAQPDFDIFNTGTVLAVICFAVGLVLPDAVLATVLLGSAVGHMIIVLIPGVVHLFLAVMLDEIKASVEKIREDVKNGDATEAGIAALDDWLFNFIDYVSPEDIGFVNIVI</sequence>
<keyword evidence="1" id="KW-0812">Transmembrane</keyword>
<feature type="transmembrane region" description="Helical" evidence="1">
    <location>
        <begin position="143"/>
        <end position="162"/>
    </location>
</feature>
<keyword evidence="1" id="KW-0472">Membrane</keyword>
<feature type="transmembrane region" description="Helical" evidence="1">
    <location>
        <begin position="174"/>
        <end position="195"/>
    </location>
</feature>
<gene>
    <name evidence="2" type="ORF">N0V84_007226</name>
</gene>
<keyword evidence="1" id="KW-1133">Transmembrane helix</keyword>
<evidence type="ECO:0000256" key="1">
    <source>
        <dbReference type="SAM" id="Phobius"/>
    </source>
</evidence>
<dbReference type="EMBL" id="JAPEUR010000155">
    <property type="protein sequence ID" value="KAJ4317707.1"/>
    <property type="molecule type" value="Genomic_DNA"/>
</dbReference>
<accession>A0A9W8WAF6</accession>
<proteinExistence type="predicted"/>
<evidence type="ECO:0000313" key="3">
    <source>
        <dbReference type="Proteomes" id="UP001140502"/>
    </source>
</evidence>
<comment type="caution">
    <text evidence="2">The sequence shown here is derived from an EMBL/GenBank/DDBJ whole genome shotgun (WGS) entry which is preliminary data.</text>
</comment>
<keyword evidence="3" id="KW-1185">Reference proteome</keyword>